<evidence type="ECO:0008006" key="4">
    <source>
        <dbReference type="Google" id="ProtNLM"/>
    </source>
</evidence>
<evidence type="ECO:0000313" key="2">
    <source>
        <dbReference type="EMBL" id="UTW03262.1"/>
    </source>
</evidence>
<keyword evidence="1" id="KW-0812">Transmembrane</keyword>
<organism evidence="2 3">
    <name type="scientific">Amphritea atlantica</name>
    <dbReference type="NCBI Taxonomy" id="355243"/>
    <lineage>
        <taxon>Bacteria</taxon>
        <taxon>Pseudomonadati</taxon>
        <taxon>Pseudomonadota</taxon>
        <taxon>Gammaproteobacteria</taxon>
        <taxon>Oceanospirillales</taxon>
        <taxon>Oceanospirillaceae</taxon>
        <taxon>Amphritea</taxon>
    </lineage>
</organism>
<feature type="transmembrane region" description="Helical" evidence="1">
    <location>
        <begin position="12"/>
        <end position="31"/>
    </location>
</feature>
<proteinExistence type="predicted"/>
<name>A0ABY5GU96_9GAMM</name>
<evidence type="ECO:0000256" key="1">
    <source>
        <dbReference type="SAM" id="Phobius"/>
    </source>
</evidence>
<keyword evidence="1" id="KW-0472">Membrane</keyword>
<accession>A0ABY5GU96</accession>
<keyword evidence="3" id="KW-1185">Reference proteome</keyword>
<sequence length="412" mass="46631">MPEAKSPLFNRTYLKIVVWIVAIAIVLLTAGQNKDPDFIHIKKLPEVPLYYVSQEKAPYLQLHFLLRTGAAINSDQQLLQQLLLQQIEQQLTELTTRQLFRQLNVKLKTEAAADRITLLVTLPATQSEARDSIREIAETLLQQLNIYQPDPGLEQRWAHLEAEQYLNLKDPENHLLNRFSNQISGPVSVHPLQRFADFYRSSTAPGAITLTLRGPDAGLLAETLAPLLRGNRTPSIIPSVALAPAPLRLEPVGNQAYQLWGIALPGRQQENFAAELLAVRTLRQLLLQQDQFTARLVWKSLDKQGYLAMILHGPQIHANTDLPQTMEKLQAQLSDELIDNTRAALQKSFQTQMEQTGNQLNMLDTVAFYQQPTDYLERFEKSLSQADNAIIRQRINGFLSDPGHYQLILPAY</sequence>
<reference evidence="2" key="1">
    <citation type="submission" date="2021-04" db="EMBL/GenBank/DDBJ databases">
        <title>Oceanospirillales bacteria with DddD are important DMSP degraders in coastal seawater.</title>
        <authorList>
            <person name="Liu J."/>
        </authorList>
    </citation>
    <scope>NUCLEOTIDE SEQUENCE</scope>
    <source>
        <strain evidence="2">GY6</strain>
    </source>
</reference>
<protein>
    <recommendedName>
        <fullName evidence="4">Zinc protease</fullName>
    </recommendedName>
</protein>
<dbReference type="EMBL" id="CP073344">
    <property type="protein sequence ID" value="UTW03262.1"/>
    <property type="molecule type" value="Genomic_DNA"/>
</dbReference>
<evidence type="ECO:0000313" key="3">
    <source>
        <dbReference type="Proteomes" id="UP001059950"/>
    </source>
</evidence>
<keyword evidence="1" id="KW-1133">Transmembrane helix</keyword>
<gene>
    <name evidence="2" type="ORF">KDX31_18385</name>
</gene>
<dbReference type="Proteomes" id="UP001059950">
    <property type="component" value="Chromosome"/>
</dbReference>